<reference evidence="13 14" key="1">
    <citation type="submission" date="2019-06" db="EMBL/GenBank/DDBJ databases">
        <title>New taxonomy in bacterial strain CC-CFT640, isolated from vineyard.</title>
        <authorList>
            <person name="Lin S.-Y."/>
            <person name="Tsai C.-F."/>
            <person name="Young C.-C."/>
        </authorList>
    </citation>
    <scope>NUCLEOTIDE SEQUENCE [LARGE SCALE GENOMIC DNA]</scope>
    <source>
        <strain evidence="13 14">CC-CFT640</strain>
    </source>
</reference>
<dbReference type="EMBL" id="VDUZ01000021">
    <property type="protein sequence ID" value="TXL73990.1"/>
    <property type="molecule type" value="Genomic_DNA"/>
</dbReference>
<dbReference type="PANTHER" id="PTHR16138:SF7">
    <property type="entry name" value="PALMITOYL-PROTEIN THIOESTERASE ABHD10, MITOCHONDRIAL"/>
    <property type="match status" value="1"/>
</dbReference>
<feature type="domain" description="AB hydrolase-1" evidence="12">
    <location>
        <begin position="50"/>
        <end position="242"/>
    </location>
</feature>
<evidence type="ECO:0000313" key="14">
    <source>
        <dbReference type="Proteomes" id="UP000321638"/>
    </source>
</evidence>
<name>A0A5C8PJJ8_9HYPH</name>
<evidence type="ECO:0000256" key="4">
    <source>
        <dbReference type="ARBA" id="ARBA00039132"/>
    </source>
</evidence>
<accession>A0A5C8PJJ8</accession>
<dbReference type="Proteomes" id="UP000321638">
    <property type="component" value="Unassembled WGS sequence"/>
</dbReference>
<keyword evidence="3" id="KW-0809">Transit peptide</keyword>
<dbReference type="SUPFAM" id="SSF53474">
    <property type="entry name" value="alpha/beta-Hydrolases"/>
    <property type="match status" value="1"/>
</dbReference>
<evidence type="ECO:0000256" key="3">
    <source>
        <dbReference type="ARBA" id="ARBA00022946"/>
    </source>
</evidence>
<dbReference type="EC" id="3.1.1.93" evidence="4"/>
<dbReference type="GO" id="GO:0102390">
    <property type="term" value="F:mycophenolic acid acyl-glucuronide esterase activity"/>
    <property type="evidence" value="ECO:0007669"/>
    <property type="project" value="UniProtKB-EC"/>
</dbReference>
<gene>
    <name evidence="13" type="ORF">FHP25_18900</name>
</gene>
<evidence type="ECO:0000256" key="6">
    <source>
        <dbReference type="ARBA" id="ARBA00041520"/>
    </source>
</evidence>
<dbReference type="GO" id="GO:0008474">
    <property type="term" value="F:palmitoyl-(protein) hydrolase activity"/>
    <property type="evidence" value="ECO:0007669"/>
    <property type="project" value="UniProtKB-EC"/>
</dbReference>
<dbReference type="EC" id="3.1.2.22" evidence="1"/>
<sequence length="253" mass="27623">MSVDPASPRTLSRPDGATIAYHQVQGCNPTVVFFGGFRSDMTGTKAMALDAWARRAGQGFVRFDYFAHGRSSGDFRDGTIGRWLDDALTVIDTLTAGPLVLIGSSMGGWLSLLAARERPARVTGWIGIAAAPDFTEDLMLANLSPEARAKLQRDGELRRPSRYSDEPDVLTWQLIEEGRQHLVLRTPLRIAGPVHLFHGLKDPDVPWVLSQRLLSHIEAPDVAATFTKDGDHRLSTPADIARLLAVVAAMCGR</sequence>
<dbReference type="Pfam" id="PF12697">
    <property type="entry name" value="Abhydrolase_6"/>
    <property type="match status" value="1"/>
</dbReference>
<comment type="caution">
    <text evidence="13">The sequence shown here is derived from an EMBL/GenBank/DDBJ whole genome shotgun (WGS) entry which is preliminary data.</text>
</comment>
<dbReference type="InterPro" id="IPR000073">
    <property type="entry name" value="AB_hydrolase_1"/>
</dbReference>
<evidence type="ECO:0000256" key="7">
    <source>
        <dbReference type="ARBA" id="ARBA00042645"/>
    </source>
</evidence>
<evidence type="ECO:0000313" key="13">
    <source>
        <dbReference type="EMBL" id="TXL73990.1"/>
    </source>
</evidence>
<dbReference type="InterPro" id="IPR052382">
    <property type="entry name" value="ABHD10_acyl-thioesterase"/>
</dbReference>
<dbReference type="PANTHER" id="PTHR16138">
    <property type="entry name" value="MYCOPHENOLIC ACID ACYL-GLUCURONIDE ESTERASE, MITOCHONDRIAL"/>
    <property type="match status" value="1"/>
</dbReference>
<evidence type="ECO:0000256" key="8">
    <source>
        <dbReference type="ARBA" id="ARBA00042704"/>
    </source>
</evidence>
<evidence type="ECO:0000256" key="2">
    <source>
        <dbReference type="ARBA" id="ARBA00022801"/>
    </source>
</evidence>
<dbReference type="Gene3D" id="3.40.50.1820">
    <property type="entry name" value="alpha/beta hydrolase"/>
    <property type="match status" value="1"/>
</dbReference>
<evidence type="ECO:0000256" key="5">
    <source>
        <dbReference type="ARBA" id="ARBA00039314"/>
    </source>
</evidence>
<keyword evidence="2 13" id="KW-0378">Hydrolase</keyword>
<comment type="function">
    <text evidence="9">Acts as an acyl-protein thioesterase that hydrolyzes fatty acids from acylated residues in proteins. Regulates the mitochondrial S-depalmitoylation of the nucleophilic active site residue of peroxiredoxin-5/PRDX5, a key antioxidant protein, therefore modulating mitochondrial antioxidant ability. Also catalyzes the deglucuronidation of mycophenolic acid acyl-glucuronide, an active metabolite of the immunosuppressant drug mycophenolate.</text>
</comment>
<comment type="catalytic activity">
    <reaction evidence="11">
        <text>mycophenolic acid O-acyl-beta-D-glucuronide + H2O = mycophenolate + D-glucuronate + H(+)</text>
        <dbReference type="Rhea" id="RHEA:34179"/>
        <dbReference type="ChEBI" id="CHEBI:15377"/>
        <dbReference type="ChEBI" id="CHEBI:15378"/>
        <dbReference type="ChEBI" id="CHEBI:58720"/>
        <dbReference type="ChEBI" id="CHEBI:62932"/>
        <dbReference type="ChEBI" id="CHEBI:66982"/>
        <dbReference type="EC" id="3.1.1.93"/>
    </reaction>
    <physiologicalReaction direction="left-to-right" evidence="11">
        <dbReference type="Rhea" id="RHEA:34180"/>
    </physiologicalReaction>
</comment>
<evidence type="ECO:0000256" key="1">
    <source>
        <dbReference type="ARBA" id="ARBA00012423"/>
    </source>
</evidence>
<comment type="catalytic activity">
    <reaction evidence="10">
        <text>S-hexadecanoyl-L-cysteinyl-[protein] + H2O = L-cysteinyl-[protein] + hexadecanoate + H(+)</text>
        <dbReference type="Rhea" id="RHEA:19233"/>
        <dbReference type="Rhea" id="RHEA-COMP:10131"/>
        <dbReference type="Rhea" id="RHEA-COMP:11032"/>
        <dbReference type="ChEBI" id="CHEBI:7896"/>
        <dbReference type="ChEBI" id="CHEBI:15377"/>
        <dbReference type="ChEBI" id="CHEBI:15378"/>
        <dbReference type="ChEBI" id="CHEBI:29950"/>
        <dbReference type="ChEBI" id="CHEBI:74151"/>
        <dbReference type="EC" id="3.1.2.22"/>
    </reaction>
    <physiologicalReaction direction="left-to-right" evidence="10">
        <dbReference type="Rhea" id="RHEA:19234"/>
    </physiologicalReaction>
</comment>
<dbReference type="OrthoDB" id="9813296at2"/>
<proteinExistence type="predicted"/>
<protein>
    <recommendedName>
        <fullName evidence="5">Palmitoyl-protein thioesterase ABHD10, mitochondrial</fullName>
        <ecNumber evidence="4">3.1.1.93</ecNumber>
        <ecNumber evidence="1">3.1.2.22</ecNumber>
    </recommendedName>
    <alternativeName>
        <fullName evidence="7">Acyl-protein thioesterase ABHD10</fullName>
    </alternativeName>
    <alternativeName>
        <fullName evidence="8">Alpha/beta hydrolase domain-containing protein 10</fullName>
    </alternativeName>
    <alternativeName>
        <fullName evidence="6">Mycophenolic acid acyl-glucuronide esterase, mitochondrial</fullName>
    </alternativeName>
</protein>
<evidence type="ECO:0000256" key="10">
    <source>
        <dbReference type="ARBA" id="ARBA00047409"/>
    </source>
</evidence>
<evidence type="ECO:0000256" key="11">
    <source>
        <dbReference type="ARBA" id="ARBA00047972"/>
    </source>
</evidence>
<dbReference type="RefSeq" id="WP_147848515.1">
    <property type="nucleotide sequence ID" value="NZ_VDUZ01000021.1"/>
</dbReference>
<dbReference type="InterPro" id="IPR029058">
    <property type="entry name" value="AB_hydrolase_fold"/>
</dbReference>
<organism evidence="13 14">
    <name type="scientific">Vineibacter terrae</name>
    <dbReference type="NCBI Taxonomy" id="2586908"/>
    <lineage>
        <taxon>Bacteria</taxon>
        <taxon>Pseudomonadati</taxon>
        <taxon>Pseudomonadota</taxon>
        <taxon>Alphaproteobacteria</taxon>
        <taxon>Hyphomicrobiales</taxon>
        <taxon>Vineibacter</taxon>
    </lineage>
</organism>
<evidence type="ECO:0000256" key="9">
    <source>
        <dbReference type="ARBA" id="ARBA00046047"/>
    </source>
</evidence>
<keyword evidence="14" id="KW-1185">Reference proteome</keyword>
<evidence type="ECO:0000259" key="12">
    <source>
        <dbReference type="Pfam" id="PF12697"/>
    </source>
</evidence>
<dbReference type="AlphaFoldDB" id="A0A5C8PJJ8"/>